<proteinExistence type="predicted"/>
<accession>A0ABX9FGK5</accession>
<evidence type="ECO:0000313" key="4">
    <source>
        <dbReference type="Proteomes" id="UP000252488"/>
    </source>
</evidence>
<dbReference type="InterPro" id="IPR013410">
    <property type="entry name" value="CRISPR-assoc_RAMP_Cmr4"/>
</dbReference>
<organism evidence="3 4">
    <name type="scientific">Vibrio paracholerae</name>
    <dbReference type="NCBI Taxonomy" id="650003"/>
    <lineage>
        <taxon>Bacteria</taxon>
        <taxon>Pseudomonadati</taxon>
        <taxon>Pseudomonadota</taxon>
        <taxon>Gammaproteobacteria</taxon>
        <taxon>Vibrionales</taxon>
        <taxon>Vibrionaceae</taxon>
        <taxon>Vibrio</taxon>
    </lineage>
</organism>
<keyword evidence="1" id="KW-0051">Antiviral defense</keyword>
<dbReference type="PANTHER" id="PTHR36700">
    <property type="entry name" value="CRISPR SYSTEM CMR SUBUNIT CMR4"/>
    <property type="match status" value="1"/>
</dbReference>
<dbReference type="Pfam" id="PF03787">
    <property type="entry name" value="RAMPs"/>
    <property type="match status" value="1"/>
</dbReference>
<evidence type="ECO:0000259" key="2">
    <source>
        <dbReference type="Pfam" id="PF03787"/>
    </source>
</evidence>
<evidence type="ECO:0000256" key="1">
    <source>
        <dbReference type="ARBA" id="ARBA00023118"/>
    </source>
</evidence>
<name>A0ABX9FGK5_9VIBR</name>
<keyword evidence="4" id="KW-1185">Reference proteome</keyword>
<protein>
    <submittedName>
        <fullName evidence="3">Type III-B CRISPR module RAMP protein Cmr4</fullName>
    </submittedName>
</protein>
<dbReference type="GeneID" id="89512861"/>
<dbReference type="RefSeq" id="WP_000007896.1">
    <property type="nucleotide sequence ID" value="NZ_CAWMWZ010000076.1"/>
</dbReference>
<dbReference type="EMBL" id="QKKR01000049">
    <property type="protein sequence ID" value="RBM49972.1"/>
    <property type="molecule type" value="Genomic_DNA"/>
</dbReference>
<dbReference type="Proteomes" id="UP000252488">
    <property type="component" value="Unassembled WGS sequence"/>
</dbReference>
<dbReference type="NCBIfam" id="TIGR02580">
    <property type="entry name" value="cas_RAMP_Cmr4"/>
    <property type="match status" value="1"/>
</dbReference>
<reference evidence="3 4" key="1">
    <citation type="submission" date="2018-06" db="EMBL/GenBank/DDBJ databases">
        <title>Draft genome sequences of nine Vibrio sp. clinical isolates from across the United States representing the closest known relative of Vibrio cholerae.</title>
        <authorList>
            <person name="Islam M.T."/>
            <person name="Liang K."/>
            <person name="Im M.S."/>
            <person name="Winkjer J."/>
            <person name="Busby S."/>
            <person name="Batra D."/>
            <person name="Rowe L."/>
            <person name="Tarr C.L."/>
            <person name="Boucher Y."/>
        </authorList>
    </citation>
    <scope>NUCLEOTIDE SEQUENCE [LARGE SCALE GENOMIC DNA]</scope>
    <source>
        <strain evidence="3 4">2016V-1111</strain>
    </source>
</reference>
<dbReference type="InterPro" id="IPR005537">
    <property type="entry name" value="RAMP_III_fam"/>
</dbReference>
<sequence length="292" mass="32368">MSFHIYHLFSQTILHCGSGQSVGIVDQPIARERASNLPIVPGSTVRGVLKAFISQTEQKEVKPTLSQSLFGYDKQDGEPSFAGALSITDAHLLLLPVRTAYGILAYATCPFILQRYKKDRKLDLTVPTPANDQALYPKGNPNHQDNLMVLEDLDLKAQECEHTPQWAEYIAKTLYAKDSPDFSDMSKRIIVLPDTVFSFLAETATEIRTRIRINQETGVVDNGALWTEESLPAESVLWGVYSLDAPRLNDKNGDKRLMFNDIINNKPVLQMGGNMGTGNGLVQFIAQSARGE</sequence>
<gene>
    <name evidence="3" type="primary">cmr4</name>
    <name evidence="3" type="ORF">DLR69_17550</name>
</gene>
<dbReference type="PANTHER" id="PTHR36700:SF1">
    <property type="entry name" value="CRISPR SYSTEM CMR SUBUNIT CMR4"/>
    <property type="match status" value="1"/>
</dbReference>
<comment type="caution">
    <text evidence="3">The sequence shown here is derived from an EMBL/GenBank/DDBJ whole genome shotgun (WGS) entry which is preliminary data.</text>
</comment>
<feature type="domain" description="CRISPR type III-associated protein" evidence="2">
    <location>
        <begin position="12"/>
        <end position="238"/>
    </location>
</feature>
<evidence type="ECO:0000313" key="3">
    <source>
        <dbReference type="EMBL" id="RBM49972.1"/>
    </source>
</evidence>